<dbReference type="InterPro" id="IPR029039">
    <property type="entry name" value="Flavoprotein-like_sf"/>
</dbReference>
<dbReference type="SUPFAM" id="SSF52218">
    <property type="entry name" value="Flavoproteins"/>
    <property type="match status" value="1"/>
</dbReference>
<dbReference type="NCBIfam" id="TIGR00333">
    <property type="entry name" value="nrdI"/>
    <property type="match status" value="1"/>
</dbReference>
<dbReference type="GO" id="GO:0010181">
    <property type="term" value="F:FMN binding"/>
    <property type="evidence" value="ECO:0007669"/>
    <property type="project" value="InterPro"/>
</dbReference>
<sequence length="128" mass="14623">MLITYDSLTGNVQRFVDKITNNKYCKVKKITEDMLITEPFIHITYTIGFGEVPKLTQIFIHNNKDMLRGICSSGNKNWGNNFGVAADKIANQYNVPILLKFELAGTDSDVAKFLQEVKFIDNQHKQYS</sequence>
<comment type="similarity">
    <text evidence="2 3">Belongs to the NrdI family.</text>
</comment>
<proteinExistence type="inferred from homology"/>
<dbReference type="EMBL" id="NKHG01000119">
    <property type="protein sequence ID" value="PCK18331.1"/>
    <property type="molecule type" value="Genomic_DNA"/>
</dbReference>
<dbReference type="Pfam" id="PF07972">
    <property type="entry name" value="Flavodoxin_NdrI"/>
    <property type="match status" value="1"/>
</dbReference>
<dbReference type="HAMAP" id="MF_00128">
    <property type="entry name" value="NrdI"/>
    <property type="match status" value="1"/>
</dbReference>
<evidence type="ECO:0000256" key="2">
    <source>
        <dbReference type="ARBA" id="ARBA00009942"/>
    </source>
</evidence>
<dbReference type="InterPro" id="IPR020852">
    <property type="entry name" value="RNR_Ib_NrdI_bac"/>
</dbReference>
<organism evidence="4 5">
    <name type="scientific">Bacillus pumilus</name>
    <name type="common">Bacillus mesentericus</name>
    <dbReference type="NCBI Taxonomy" id="1408"/>
    <lineage>
        <taxon>Bacteria</taxon>
        <taxon>Bacillati</taxon>
        <taxon>Bacillota</taxon>
        <taxon>Bacilli</taxon>
        <taxon>Bacillales</taxon>
        <taxon>Bacillaceae</taxon>
        <taxon>Bacillus</taxon>
    </lineage>
</organism>
<dbReference type="PIRSF" id="PIRSF005087">
    <property type="entry name" value="NrdI"/>
    <property type="match status" value="1"/>
</dbReference>
<name>A0A2A5INN2_BACPU</name>
<dbReference type="PANTHER" id="PTHR37297">
    <property type="entry name" value="PROTEIN NRDI"/>
    <property type="match status" value="1"/>
</dbReference>
<dbReference type="InterPro" id="IPR004465">
    <property type="entry name" value="RNR_NrdI"/>
</dbReference>
<gene>
    <name evidence="3" type="primary">nrdI</name>
    <name evidence="4" type="ORF">CEY02_19210</name>
</gene>
<accession>A0A2A5INN2</accession>
<reference evidence="4 5" key="1">
    <citation type="submission" date="2017-06" db="EMBL/GenBank/DDBJ databases">
        <title>Draft Genome Sequence of Bacillus sp Strain 36R Isolated from saline sediment at Atanasia, Sonora, Mexico.</title>
        <authorList>
            <person name="Sanchez Diaz R."/>
            <person name="Quiroz Macias M.E."/>
            <person name="Ibarra Gamez J.C."/>
            <person name="Enciso Ibarra J."/>
            <person name="Gomez Gil B."/>
            <person name="Galaviz Silva L."/>
        </authorList>
    </citation>
    <scope>NUCLEOTIDE SEQUENCE [LARGE SCALE GENOMIC DNA]</scope>
    <source>
        <strain evidence="4 5">36R_ATNSAL</strain>
    </source>
</reference>
<dbReference type="AlphaFoldDB" id="A0A2A5INN2"/>
<comment type="caution">
    <text evidence="4">The sequence shown here is derived from an EMBL/GenBank/DDBJ whole genome shotgun (WGS) entry which is preliminary data.</text>
</comment>
<evidence type="ECO:0000256" key="1">
    <source>
        <dbReference type="ARBA" id="ARBA00003999"/>
    </source>
</evidence>
<dbReference type="PANTHER" id="PTHR37297:SF1">
    <property type="entry name" value="PROTEIN NRDI"/>
    <property type="match status" value="1"/>
</dbReference>
<dbReference type="OrthoDB" id="350535at2"/>
<protein>
    <recommendedName>
        <fullName evidence="3">Protein NrdI</fullName>
    </recommendedName>
</protein>
<evidence type="ECO:0000256" key="3">
    <source>
        <dbReference type="HAMAP-Rule" id="MF_00128"/>
    </source>
</evidence>
<comment type="function">
    <text evidence="1 3">Probably involved in ribonucleotide reductase function.</text>
</comment>
<dbReference type="Gene3D" id="3.40.50.360">
    <property type="match status" value="1"/>
</dbReference>
<dbReference type="Proteomes" id="UP000228754">
    <property type="component" value="Unassembled WGS sequence"/>
</dbReference>
<evidence type="ECO:0000313" key="4">
    <source>
        <dbReference type="EMBL" id="PCK18331.1"/>
    </source>
</evidence>
<evidence type="ECO:0000313" key="5">
    <source>
        <dbReference type="Proteomes" id="UP000228754"/>
    </source>
</evidence>